<feature type="domain" description="FAD dependent oxidoreductase" evidence="2">
    <location>
        <begin position="21"/>
        <end position="61"/>
    </location>
</feature>
<feature type="region of interest" description="Disordered" evidence="1">
    <location>
        <begin position="1"/>
        <end position="20"/>
    </location>
</feature>
<protein>
    <submittedName>
        <fullName evidence="3">FAD-dependent oxidoreductase</fullName>
    </submittedName>
</protein>
<dbReference type="InterPro" id="IPR036188">
    <property type="entry name" value="FAD/NAD-bd_sf"/>
</dbReference>
<organism evidence="3 4">
    <name type="scientific">Halobium palmae</name>
    <dbReference type="NCBI Taxonomy" id="1776492"/>
    <lineage>
        <taxon>Archaea</taxon>
        <taxon>Methanobacteriati</taxon>
        <taxon>Methanobacteriota</taxon>
        <taxon>Stenosarchaea group</taxon>
        <taxon>Halobacteria</taxon>
        <taxon>Halobacteriales</taxon>
        <taxon>Haloferacaceae</taxon>
        <taxon>Halobium</taxon>
    </lineage>
</organism>
<name>A0ABD5S4V7_9EURY</name>
<proteinExistence type="predicted"/>
<dbReference type="Gene3D" id="3.50.50.60">
    <property type="entry name" value="FAD/NAD(P)-binding domain"/>
    <property type="match status" value="1"/>
</dbReference>
<dbReference type="InterPro" id="IPR006076">
    <property type="entry name" value="FAD-dep_OxRdtase"/>
</dbReference>
<keyword evidence="4" id="KW-1185">Reference proteome</keyword>
<evidence type="ECO:0000313" key="4">
    <source>
        <dbReference type="Proteomes" id="UP001596328"/>
    </source>
</evidence>
<accession>A0ABD5S4V7</accession>
<dbReference type="EMBL" id="JBHSWU010000960">
    <property type="protein sequence ID" value="MFC6726213.1"/>
    <property type="molecule type" value="Genomic_DNA"/>
</dbReference>
<gene>
    <name evidence="3" type="ORF">ACFQE1_17960</name>
</gene>
<reference evidence="3 4" key="1">
    <citation type="journal article" date="2019" name="Int. J. Syst. Evol. Microbiol.">
        <title>The Global Catalogue of Microorganisms (GCM) 10K type strain sequencing project: providing services to taxonomists for standard genome sequencing and annotation.</title>
        <authorList>
            <consortium name="The Broad Institute Genomics Platform"/>
            <consortium name="The Broad Institute Genome Sequencing Center for Infectious Disease"/>
            <person name="Wu L."/>
            <person name="Ma J."/>
        </authorList>
    </citation>
    <scope>NUCLEOTIDE SEQUENCE [LARGE SCALE GENOMIC DNA]</scope>
    <source>
        <strain evidence="3 4">NBRC 111368</strain>
    </source>
</reference>
<evidence type="ECO:0000313" key="3">
    <source>
        <dbReference type="EMBL" id="MFC6726213.1"/>
    </source>
</evidence>
<feature type="non-terminal residue" evidence="3">
    <location>
        <position position="63"/>
    </location>
</feature>
<dbReference type="AlphaFoldDB" id="A0ABD5S4V7"/>
<dbReference type="PROSITE" id="PS51257">
    <property type="entry name" value="PROKAR_LIPOPROTEIN"/>
    <property type="match status" value="1"/>
</dbReference>
<dbReference type="Pfam" id="PF01266">
    <property type="entry name" value="DAO"/>
    <property type="match status" value="1"/>
</dbReference>
<comment type="caution">
    <text evidence="3">The sequence shown here is derived from an EMBL/GenBank/DDBJ whole genome shotgun (WGS) entry which is preliminary data.</text>
</comment>
<sequence>MRRVPSYQDMSSTETLPTEADTVVVGAGAVGCSVAYHLTELGAEDVTVVDQGPLPVTGGSSVH</sequence>
<evidence type="ECO:0000259" key="2">
    <source>
        <dbReference type="Pfam" id="PF01266"/>
    </source>
</evidence>
<dbReference type="Proteomes" id="UP001596328">
    <property type="component" value="Unassembled WGS sequence"/>
</dbReference>
<evidence type="ECO:0000256" key="1">
    <source>
        <dbReference type="SAM" id="MobiDB-lite"/>
    </source>
</evidence>
<dbReference type="SUPFAM" id="SSF51905">
    <property type="entry name" value="FAD/NAD(P)-binding domain"/>
    <property type="match status" value="1"/>
</dbReference>